<feature type="non-terminal residue" evidence="2">
    <location>
        <position position="498"/>
    </location>
</feature>
<name>A0A6H5HH38_9HEMI</name>
<dbReference type="PROSITE" id="PS50878">
    <property type="entry name" value="RT_POL"/>
    <property type="match status" value="1"/>
</dbReference>
<protein>
    <recommendedName>
        <fullName evidence="1">Reverse transcriptase domain-containing protein</fullName>
    </recommendedName>
</protein>
<reference evidence="2 3" key="1">
    <citation type="submission" date="2020-02" db="EMBL/GenBank/DDBJ databases">
        <authorList>
            <person name="Ferguson B K."/>
        </authorList>
    </citation>
    <scope>NUCLEOTIDE SEQUENCE [LARGE SCALE GENOMIC DNA]</scope>
</reference>
<dbReference type="AlphaFoldDB" id="A0A6H5HH38"/>
<dbReference type="Pfam" id="PF00078">
    <property type="entry name" value="RVT_1"/>
    <property type="match status" value="1"/>
</dbReference>
<organism evidence="2 3">
    <name type="scientific">Nesidiocoris tenuis</name>
    <dbReference type="NCBI Taxonomy" id="355587"/>
    <lineage>
        <taxon>Eukaryota</taxon>
        <taxon>Metazoa</taxon>
        <taxon>Ecdysozoa</taxon>
        <taxon>Arthropoda</taxon>
        <taxon>Hexapoda</taxon>
        <taxon>Insecta</taxon>
        <taxon>Pterygota</taxon>
        <taxon>Neoptera</taxon>
        <taxon>Paraneoptera</taxon>
        <taxon>Hemiptera</taxon>
        <taxon>Heteroptera</taxon>
        <taxon>Panheteroptera</taxon>
        <taxon>Cimicomorpha</taxon>
        <taxon>Miridae</taxon>
        <taxon>Dicyphina</taxon>
        <taxon>Nesidiocoris</taxon>
    </lineage>
</organism>
<feature type="domain" description="Reverse transcriptase" evidence="1">
    <location>
        <begin position="42"/>
        <end position="322"/>
    </location>
</feature>
<keyword evidence="3" id="KW-1185">Reference proteome</keyword>
<proteinExistence type="predicted"/>
<sequence length="498" mass="55754">MESIEDAIRSISIDTAPGPDGILLRTIRIVKAAGAIHQIAKIMLAWNYVPKKFQTGRTILIYKGKGDETDLKNWRPITIFSVIRRIIERSLDRELRSLTRFHCLQRGFVSGMPGTHINASIVQGCLKEAKRSRKNCCVVMLDLAKAYDSVGHEHLRKTLEALPIPHSLRQLVTSLAMDNSFQLEINKIKSRPIKMLRGVAQGSPLSPTLFNLCQDFVLKEVADSDVASVHGFSLRPDLENVITMAFADDNVLITSNPSSAAAMVDLVKGLFNEVGMTINPSKSVAINIREGILVQDSLTLADGSTIVAISPSEQIRYLGVNFSDEIVFDQRKFAMSLEKDLNNLITSALLRADQKLNILNQYIYPKLVYPLQTTPVDLLENSFLQRVDMIIRQAVREICSLPADTPIPVYYSPRKYRGLGLLRVTWEASIQHISISQKLSLVNDSHLAAVRDTEEEERICREKLGDVSNPNARTIRAELREAEFQKWTSLPQRGIGVQ</sequence>
<dbReference type="InterPro" id="IPR000477">
    <property type="entry name" value="RT_dom"/>
</dbReference>
<dbReference type="InterPro" id="IPR043502">
    <property type="entry name" value="DNA/RNA_pol_sf"/>
</dbReference>
<dbReference type="Proteomes" id="UP000479000">
    <property type="component" value="Unassembled WGS sequence"/>
</dbReference>
<accession>A0A6H5HH38</accession>
<evidence type="ECO:0000259" key="1">
    <source>
        <dbReference type="PROSITE" id="PS50878"/>
    </source>
</evidence>
<dbReference type="CDD" id="cd01650">
    <property type="entry name" value="RT_nLTR_like"/>
    <property type="match status" value="1"/>
</dbReference>
<dbReference type="SUPFAM" id="SSF56672">
    <property type="entry name" value="DNA/RNA polymerases"/>
    <property type="match status" value="1"/>
</dbReference>
<evidence type="ECO:0000313" key="3">
    <source>
        <dbReference type="Proteomes" id="UP000479000"/>
    </source>
</evidence>
<dbReference type="GO" id="GO:0071897">
    <property type="term" value="P:DNA biosynthetic process"/>
    <property type="evidence" value="ECO:0007669"/>
    <property type="project" value="UniProtKB-ARBA"/>
</dbReference>
<dbReference type="PANTHER" id="PTHR19446">
    <property type="entry name" value="REVERSE TRANSCRIPTASES"/>
    <property type="match status" value="1"/>
</dbReference>
<dbReference type="OrthoDB" id="6625298at2759"/>
<dbReference type="EMBL" id="CADCXU010030220">
    <property type="protein sequence ID" value="CAB0016271.1"/>
    <property type="molecule type" value="Genomic_DNA"/>
</dbReference>
<evidence type="ECO:0000313" key="2">
    <source>
        <dbReference type="EMBL" id="CAB0016271.1"/>
    </source>
</evidence>
<gene>
    <name evidence="2" type="ORF">NTEN_LOCUS20500</name>
</gene>